<evidence type="ECO:0000256" key="2">
    <source>
        <dbReference type="ARBA" id="ARBA00022454"/>
    </source>
</evidence>
<evidence type="ECO:0000313" key="13">
    <source>
        <dbReference type="Proteomes" id="UP001355207"/>
    </source>
</evidence>
<keyword evidence="7 10" id="KW-0539">Nucleus</keyword>
<dbReference type="InterPro" id="IPR013252">
    <property type="entry name" value="Ndc80_Spc24"/>
</dbReference>
<evidence type="ECO:0000256" key="6">
    <source>
        <dbReference type="ARBA" id="ARBA00023054"/>
    </source>
</evidence>
<evidence type="ECO:0000313" key="12">
    <source>
        <dbReference type="EMBL" id="WWC85451.1"/>
    </source>
</evidence>
<feature type="region of interest" description="Disordered" evidence="11">
    <location>
        <begin position="1"/>
        <end position="31"/>
    </location>
</feature>
<dbReference type="PANTHER" id="PTHR22142">
    <property type="match status" value="1"/>
</dbReference>
<dbReference type="GO" id="GO:0051301">
    <property type="term" value="P:cell division"/>
    <property type="evidence" value="ECO:0007669"/>
    <property type="project" value="UniProtKB-UniRule"/>
</dbReference>
<gene>
    <name evidence="12" type="ORF">L201_000314</name>
</gene>
<sequence length="233" mass="26389">MAEELMTSTQYRELDSPERTFNEHNESQDLSESIWRSIAQIVREVGPTLSPDDELGDLAAAEEAVIAKDQERAAIQDKIQEELRQLSRQLTQATTAAQRPPSHPSALEHESQVRSLEQQQYTIGKQLNEEQSSISKKEIELSKLKLEKEEIDKYQVDQDGNSNDDDWINGKVIRLKMLSDAGFKLVTPKDNKGPNKILIRNDKKNDVHSVSIDNTRSKVYTANLIWSLASEGC</sequence>
<evidence type="ECO:0000256" key="11">
    <source>
        <dbReference type="SAM" id="MobiDB-lite"/>
    </source>
</evidence>
<evidence type="ECO:0000256" key="5">
    <source>
        <dbReference type="ARBA" id="ARBA00022838"/>
    </source>
</evidence>
<evidence type="ECO:0000256" key="7">
    <source>
        <dbReference type="ARBA" id="ARBA00023242"/>
    </source>
</evidence>
<name>A0AAX4JJ34_9TREE</name>
<accession>A0AAX4JJ34</accession>
<keyword evidence="13" id="KW-1185">Reference proteome</keyword>
<dbReference type="Pfam" id="PF08286">
    <property type="entry name" value="Spc24"/>
    <property type="match status" value="1"/>
</dbReference>
<dbReference type="Proteomes" id="UP001355207">
    <property type="component" value="Chromosome 1"/>
</dbReference>
<keyword evidence="6" id="KW-0175">Coiled coil</keyword>
<comment type="subunit">
    <text evidence="10">Component of the NDC80 complex.</text>
</comment>
<dbReference type="SUPFAM" id="SSF143026">
    <property type="entry name" value="Kinetochore globular domain"/>
    <property type="match status" value="1"/>
</dbReference>
<organism evidence="12 13">
    <name type="scientific">Kwoniella dendrophila CBS 6074</name>
    <dbReference type="NCBI Taxonomy" id="1295534"/>
    <lineage>
        <taxon>Eukaryota</taxon>
        <taxon>Fungi</taxon>
        <taxon>Dikarya</taxon>
        <taxon>Basidiomycota</taxon>
        <taxon>Agaricomycotina</taxon>
        <taxon>Tremellomycetes</taxon>
        <taxon>Tremellales</taxon>
        <taxon>Cryptococcaceae</taxon>
        <taxon>Kwoniella</taxon>
    </lineage>
</organism>
<dbReference type="PANTHER" id="PTHR22142:SF2">
    <property type="entry name" value="KINETOCHORE PROTEIN SPC24"/>
    <property type="match status" value="1"/>
</dbReference>
<keyword evidence="2 10" id="KW-0158">Chromosome</keyword>
<keyword evidence="5 10" id="KW-0995">Kinetochore</keyword>
<dbReference type="GO" id="GO:0031262">
    <property type="term" value="C:Ndc80 complex"/>
    <property type="evidence" value="ECO:0007669"/>
    <property type="project" value="TreeGrafter"/>
</dbReference>
<keyword evidence="8 10" id="KW-0131">Cell cycle</keyword>
<feature type="region of interest" description="Disordered" evidence="11">
    <location>
        <begin position="90"/>
        <end position="118"/>
    </location>
</feature>
<evidence type="ECO:0000256" key="1">
    <source>
        <dbReference type="ARBA" id="ARBA00007804"/>
    </source>
</evidence>
<reference evidence="12 13" key="1">
    <citation type="submission" date="2024-01" db="EMBL/GenBank/DDBJ databases">
        <title>Comparative genomics of Cryptococcus and Kwoniella reveals pathogenesis evolution and contrasting modes of karyotype evolution via chromosome fusion or intercentromeric recombination.</title>
        <authorList>
            <person name="Coelho M.A."/>
            <person name="David-Palma M."/>
            <person name="Shea T."/>
            <person name="Bowers K."/>
            <person name="McGinley-Smith S."/>
            <person name="Mohammad A.W."/>
            <person name="Gnirke A."/>
            <person name="Yurkov A.M."/>
            <person name="Nowrousian M."/>
            <person name="Sun S."/>
            <person name="Cuomo C.A."/>
            <person name="Heitman J."/>
        </authorList>
    </citation>
    <scope>NUCLEOTIDE SEQUENCE [LARGE SCALE GENOMIC DNA]</scope>
    <source>
        <strain evidence="12 13">CBS 6074</strain>
    </source>
</reference>
<dbReference type="Gene3D" id="3.30.160.430">
    <property type="match status" value="1"/>
</dbReference>
<comment type="similarity">
    <text evidence="1 10">Belongs to the SPC24 family.</text>
</comment>
<keyword evidence="9 10" id="KW-0137">Centromere</keyword>
<dbReference type="CDD" id="cd11565">
    <property type="entry name" value="RWD_Spc24"/>
    <property type="match status" value="1"/>
</dbReference>
<dbReference type="InterPro" id="IPR038066">
    <property type="entry name" value="Spc24_Fungi_globular_sf"/>
</dbReference>
<evidence type="ECO:0000256" key="8">
    <source>
        <dbReference type="ARBA" id="ARBA00023306"/>
    </source>
</evidence>
<evidence type="ECO:0000256" key="10">
    <source>
        <dbReference type="RuleBase" id="RU368011"/>
    </source>
</evidence>
<keyword evidence="4 10" id="KW-0498">Mitosis</keyword>
<dbReference type="RefSeq" id="XP_066072214.1">
    <property type="nucleotide sequence ID" value="XM_066216117.1"/>
</dbReference>
<dbReference type="GO" id="GO:0007059">
    <property type="term" value="P:chromosome segregation"/>
    <property type="evidence" value="ECO:0007669"/>
    <property type="project" value="TreeGrafter"/>
</dbReference>
<feature type="compositionally biased region" description="Basic and acidic residues" evidence="11">
    <location>
        <begin position="12"/>
        <end position="27"/>
    </location>
</feature>
<comment type="function">
    <text evidence="10">Acts as a component of the essential kinetochore-associated NDC80 complex, which is required for chromosome segregation and spindle checkpoint activity.</text>
</comment>
<proteinExistence type="inferred from homology"/>
<feature type="compositionally biased region" description="Polar residues" evidence="11">
    <location>
        <begin position="1"/>
        <end position="11"/>
    </location>
</feature>
<dbReference type="GeneID" id="91090986"/>
<dbReference type="AlphaFoldDB" id="A0AAX4JJ34"/>
<dbReference type="GO" id="GO:0008017">
    <property type="term" value="F:microtubule binding"/>
    <property type="evidence" value="ECO:0007669"/>
    <property type="project" value="TreeGrafter"/>
</dbReference>
<dbReference type="GO" id="GO:0005634">
    <property type="term" value="C:nucleus"/>
    <property type="evidence" value="ECO:0007669"/>
    <property type="project" value="UniProtKB-SubCell"/>
</dbReference>
<evidence type="ECO:0000256" key="4">
    <source>
        <dbReference type="ARBA" id="ARBA00022776"/>
    </source>
</evidence>
<evidence type="ECO:0000256" key="3">
    <source>
        <dbReference type="ARBA" id="ARBA00022618"/>
    </source>
</evidence>
<evidence type="ECO:0000256" key="9">
    <source>
        <dbReference type="ARBA" id="ARBA00023328"/>
    </source>
</evidence>
<comment type="subcellular location">
    <subcellularLocation>
        <location evidence="10">Nucleus</location>
    </subcellularLocation>
    <subcellularLocation>
        <location evidence="10">Chromosome</location>
        <location evidence="10">Centromere</location>
        <location evidence="10">Kinetochore</location>
    </subcellularLocation>
</comment>
<dbReference type="EMBL" id="CP144098">
    <property type="protein sequence ID" value="WWC85451.1"/>
    <property type="molecule type" value="Genomic_DNA"/>
</dbReference>
<keyword evidence="3 10" id="KW-0132">Cell division</keyword>
<protein>
    <recommendedName>
        <fullName evidence="10">Kinetochore protein Spc24</fullName>
    </recommendedName>
</protein>